<comment type="similarity">
    <text evidence="1">Belongs to the plant acyltransferase family.</text>
</comment>
<evidence type="ECO:0000313" key="2">
    <source>
        <dbReference type="EMBL" id="KAJ4841281.1"/>
    </source>
</evidence>
<reference evidence="2" key="1">
    <citation type="submission" date="2022-02" db="EMBL/GenBank/DDBJ databases">
        <authorList>
            <person name="Henning P.M."/>
            <person name="McCubbin A.G."/>
            <person name="Shore J.S."/>
        </authorList>
    </citation>
    <scope>NUCLEOTIDE SEQUENCE</scope>
    <source>
        <strain evidence="2">F60SS</strain>
        <tissue evidence="2">Leaves</tissue>
    </source>
</reference>
<dbReference type="InterPro" id="IPR023213">
    <property type="entry name" value="CAT-like_dom_sf"/>
</dbReference>
<dbReference type="OrthoDB" id="671439at2759"/>
<sequence>MTGNSGQVRVDSFLTAVSSKPVESGKTHELSALDHAMGVHTLHLVFYYKKKPFQHFDLDPLRVSLSEVLSLYPAVTGRLTRNGKTGNWEVKCNDAGVRVVRAEVGTTIDEWLRSAQGLEEKDLTVWEEMPEDPSNWSPFRIQVNEFEGGGLAIGISCTHMHADPTSIILLFKSWIETHLKEPIEHPPLFQTHTVHGQGLPETNTKFIGYYTSKANAQAPSVKMATATFKFSNSTIKQCLDEVDDECPNASPFDLLAALFWTCVTRLKGPKNDHEHSISVVLDSRRLVQPPLPLGYFGNALHFSQLSLTREEMDCSKLGQVVAMVHRHVSEVGKEEVESVIQWHESRKEEGGKYAPPFKMYGPELTCVSMEHMIVGHTSVMYAATFEETEKPLHVSCHVGNVEGEGLIMVMPSLEEGLARTVMVTLPEEEMAKLLEDHAIMRLQPTMLLNGGTKNGMEL</sequence>
<comment type="caution">
    <text evidence="2">The sequence shown here is derived from an EMBL/GenBank/DDBJ whole genome shotgun (WGS) entry which is preliminary data.</text>
</comment>
<dbReference type="AlphaFoldDB" id="A0A9Q0G3H9"/>
<dbReference type="PANTHER" id="PTHR31642:SF316">
    <property type="entry name" value="PROTEIN ECERIFERUM 26-LIKE"/>
    <property type="match status" value="1"/>
</dbReference>
<dbReference type="Proteomes" id="UP001141552">
    <property type="component" value="Unassembled WGS sequence"/>
</dbReference>
<evidence type="ECO:0000313" key="3">
    <source>
        <dbReference type="Proteomes" id="UP001141552"/>
    </source>
</evidence>
<proteinExistence type="inferred from homology"/>
<accession>A0A9Q0G3H9</accession>
<keyword evidence="3" id="KW-1185">Reference proteome</keyword>
<name>A0A9Q0G3H9_9ROSI</name>
<protein>
    <submittedName>
        <fullName evidence="2">Uncharacterized protein</fullName>
    </submittedName>
</protein>
<dbReference type="EMBL" id="JAKUCV010002828">
    <property type="protein sequence ID" value="KAJ4841281.1"/>
    <property type="molecule type" value="Genomic_DNA"/>
</dbReference>
<dbReference type="GO" id="GO:0016747">
    <property type="term" value="F:acyltransferase activity, transferring groups other than amino-acyl groups"/>
    <property type="evidence" value="ECO:0007669"/>
    <property type="project" value="TreeGrafter"/>
</dbReference>
<dbReference type="PANTHER" id="PTHR31642">
    <property type="entry name" value="TRICHOTHECENE 3-O-ACETYLTRANSFERASE"/>
    <property type="match status" value="1"/>
</dbReference>
<organism evidence="2 3">
    <name type="scientific">Turnera subulata</name>
    <dbReference type="NCBI Taxonomy" id="218843"/>
    <lineage>
        <taxon>Eukaryota</taxon>
        <taxon>Viridiplantae</taxon>
        <taxon>Streptophyta</taxon>
        <taxon>Embryophyta</taxon>
        <taxon>Tracheophyta</taxon>
        <taxon>Spermatophyta</taxon>
        <taxon>Magnoliopsida</taxon>
        <taxon>eudicotyledons</taxon>
        <taxon>Gunneridae</taxon>
        <taxon>Pentapetalae</taxon>
        <taxon>rosids</taxon>
        <taxon>fabids</taxon>
        <taxon>Malpighiales</taxon>
        <taxon>Passifloraceae</taxon>
        <taxon>Turnera</taxon>
    </lineage>
</organism>
<dbReference type="InterPro" id="IPR050317">
    <property type="entry name" value="Plant_Fungal_Acyltransferase"/>
</dbReference>
<dbReference type="Pfam" id="PF02458">
    <property type="entry name" value="Transferase"/>
    <property type="match status" value="1"/>
</dbReference>
<reference evidence="2" key="2">
    <citation type="journal article" date="2023" name="Plants (Basel)">
        <title>Annotation of the Turnera subulata (Passifloraceae) Draft Genome Reveals the S-Locus Evolved after the Divergence of Turneroideae from Passifloroideae in a Stepwise Manner.</title>
        <authorList>
            <person name="Henning P.M."/>
            <person name="Roalson E.H."/>
            <person name="Mir W."/>
            <person name="McCubbin A.G."/>
            <person name="Shore J.S."/>
        </authorList>
    </citation>
    <scope>NUCLEOTIDE SEQUENCE</scope>
    <source>
        <strain evidence="2">F60SS</strain>
    </source>
</reference>
<evidence type="ECO:0000256" key="1">
    <source>
        <dbReference type="ARBA" id="ARBA00009861"/>
    </source>
</evidence>
<dbReference type="Gene3D" id="3.30.559.10">
    <property type="entry name" value="Chloramphenicol acetyltransferase-like domain"/>
    <property type="match status" value="2"/>
</dbReference>
<gene>
    <name evidence="2" type="ORF">Tsubulata_009563</name>
</gene>